<gene>
    <name evidence="1" type="ORF">CAMSH0001_0220</name>
</gene>
<organism evidence="1 2">
    <name type="scientific">Campylobacter showae RM3277</name>
    <dbReference type="NCBI Taxonomy" id="553219"/>
    <lineage>
        <taxon>Bacteria</taxon>
        <taxon>Pseudomonadati</taxon>
        <taxon>Campylobacterota</taxon>
        <taxon>Epsilonproteobacteria</taxon>
        <taxon>Campylobacterales</taxon>
        <taxon>Campylobacteraceae</taxon>
        <taxon>Campylobacter</taxon>
    </lineage>
</organism>
<dbReference type="EMBL" id="ACVQ01000029">
    <property type="protein sequence ID" value="EET78869.1"/>
    <property type="molecule type" value="Genomic_DNA"/>
</dbReference>
<reference evidence="1 2" key="1">
    <citation type="submission" date="2009-07" db="EMBL/GenBank/DDBJ databases">
        <authorList>
            <person name="Madupu R."/>
            <person name="Sebastian Y."/>
            <person name="Durkin A.S."/>
            <person name="Torralba M."/>
            <person name="Methe B."/>
            <person name="Sutton G.G."/>
            <person name="Strausberg R.L."/>
            <person name="Nelson K.E."/>
        </authorList>
    </citation>
    <scope>NUCLEOTIDE SEQUENCE [LARGE SCALE GENOMIC DNA]</scope>
    <source>
        <strain evidence="1 2">RM3277</strain>
    </source>
</reference>
<keyword evidence="2" id="KW-1185">Reference proteome</keyword>
<dbReference type="Proteomes" id="UP000003107">
    <property type="component" value="Unassembled WGS sequence"/>
</dbReference>
<accession>C6RI68</accession>
<evidence type="ECO:0000313" key="2">
    <source>
        <dbReference type="Proteomes" id="UP000003107"/>
    </source>
</evidence>
<name>C6RI68_9BACT</name>
<proteinExistence type="predicted"/>
<sequence length="43" mass="5069">MPFSCSDFSGDFSENLDFKLKRRSFTDKKINLSNLSSFYNRPK</sequence>
<evidence type="ECO:0000313" key="1">
    <source>
        <dbReference type="EMBL" id="EET78869.1"/>
    </source>
</evidence>
<dbReference type="AlphaFoldDB" id="C6RI68"/>
<protein>
    <submittedName>
        <fullName evidence="1">Uncharacterized protein</fullName>
    </submittedName>
</protein>
<dbReference type="STRING" id="553219.CAMSH0001_0220"/>
<comment type="caution">
    <text evidence="1">The sequence shown here is derived from an EMBL/GenBank/DDBJ whole genome shotgun (WGS) entry which is preliminary data.</text>
</comment>